<dbReference type="CDD" id="cd00609">
    <property type="entry name" value="AAT_like"/>
    <property type="match status" value="1"/>
</dbReference>
<dbReference type="EC" id="2.6.1.-" evidence="6"/>
<dbReference type="PANTHER" id="PTHR46383">
    <property type="entry name" value="ASPARTATE AMINOTRANSFERASE"/>
    <property type="match status" value="1"/>
</dbReference>
<keyword evidence="5" id="KW-0663">Pyridoxal phosphate</keyword>
<dbReference type="Pfam" id="PF00155">
    <property type="entry name" value="Aminotran_1_2"/>
    <property type="match status" value="1"/>
</dbReference>
<comment type="cofactor">
    <cofactor evidence="1 6">
        <name>pyridoxal 5'-phosphate</name>
        <dbReference type="ChEBI" id="CHEBI:597326"/>
    </cofactor>
</comment>
<dbReference type="EMBL" id="JAGGLB010000036">
    <property type="protein sequence ID" value="MBP1995631.1"/>
    <property type="molecule type" value="Genomic_DNA"/>
</dbReference>
<dbReference type="PANTHER" id="PTHR46383:SF1">
    <property type="entry name" value="ASPARTATE AMINOTRANSFERASE"/>
    <property type="match status" value="1"/>
</dbReference>
<dbReference type="PRINTS" id="PR00753">
    <property type="entry name" value="ACCSYNTHASE"/>
</dbReference>
<evidence type="ECO:0000256" key="1">
    <source>
        <dbReference type="ARBA" id="ARBA00001933"/>
    </source>
</evidence>
<dbReference type="Proteomes" id="UP001519287">
    <property type="component" value="Unassembled WGS sequence"/>
</dbReference>
<name>A0ABS4J6Z6_9BACL</name>
<gene>
    <name evidence="8" type="ORF">J2Z66_007273</name>
</gene>
<keyword evidence="9" id="KW-1185">Reference proteome</keyword>
<dbReference type="InterPro" id="IPR004839">
    <property type="entry name" value="Aminotransferase_I/II_large"/>
</dbReference>
<dbReference type="PROSITE" id="PS00105">
    <property type="entry name" value="AA_TRANSFER_CLASS_1"/>
    <property type="match status" value="1"/>
</dbReference>
<evidence type="ECO:0000256" key="6">
    <source>
        <dbReference type="RuleBase" id="RU000481"/>
    </source>
</evidence>
<dbReference type="InterPro" id="IPR050596">
    <property type="entry name" value="AspAT/PAT-like"/>
</dbReference>
<evidence type="ECO:0000313" key="9">
    <source>
        <dbReference type="Proteomes" id="UP001519287"/>
    </source>
</evidence>
<protein>
    <recommendedName>
        <fullName evidence="6">Aminotransferase</fullName>
        <ecNumber evidence="6">2.6.1.-</ecNumber>
    </recommendedName>
</protein>
<evidence type="ECO:0000259" key="7">
    <source>
        <dbReference type="Pfam" id="PF00155"/>
    </source>
</evidence>
<dbReference type="GO" id="GO:0004069">
    <property type="term" value="F:L-aspartate:2-oxoglutarate aminotransferase activity"/>
    <property type="evidence" value="ECO:0007669"/>
    <property type="project" value="UniProtKB-EC"/>
</dbReference>
<dbReference type="Gene3D" id="3.90.1150.10">
    <property type="entry name" value="Aspartate Aminotransferase, domain 1"/>
    <property type="match status" value="1"/>
</dbReference>
<feature type="domain" description="Aminotransferase class I/classII large" evidence="7">
    <location>
        <begin position="28"/>
        <end position="374"/>
    </location>
</feature>
<evidence type="ECO:0000256" key="4">
    <source>
        <dbReference type="ARBA" id="ARBA00022679"/>
    </source>
</evidence>
<keyword evidence="3 6" id="KW-0032">Aminotransferase</keyword>
<comment type="caution">
    <text evidence="8">The sequence shown here is derived from an EMBL/GenBank/DDBJ whole genome shotgun (WGS) entry which is preliminary data.</text>
</comment>
<evidence type="ECO:0000256" key="2">
    <source>
        <dbReference type="ARBA" id="ARBA00007441"/>
    </source>
</evidence>
<proteinExistence type="inferred from homology"/>
<reference evidence="8 9" key="1">
    <citation type="submission" date="2021-03" db="EMBL/GenBank/DDBJ databases">
        <title>Genomic Encyclopedia of Type Strains, Phase IV (KMG-IV): sequencing the most valuable type-strain genomes for metagenomic binning, comparative biology and taxonomic classification.</title>
        <authorList>
            <person name="Goeker M."/>
        </authorList>
    </citation>
    <scope>NUCLEOTIDE SEQUENCE [LARGE SCALE GENOMIC DNA]</scope>
    <source>
        <strain evidence="8 9">DSM 26048</strain>
    </source>
</reference>
<dbReference type="SUPFAM" id="SSF53383">
    <property type="entry name" value="PLP-dependent transferases"/>
    <property type="match status" value="1"/>
</dbReference>
<dbReference type="Gene3D" id="3.40.640.10">
    <property type="entry name" value="Type I PLP-dependent aspartate aminotransferase-like (Major domain)"/>
    <property type="match status" value="1"/>
</dbReference>
<evidence type="ECO:0000313" key="8">
    <source>
        <dbReference type="EMBL" id="MBP1995631.1"/>
    </source>
</evidence>
<dbReference type="InterPro" id="IPR015421">
    <property type="entry name" value="PyrdxlP-dep_Trfase_major"/>
</dbReference>
<dbReference type="InterPro" id="IPR015424">
    <property type="entry name" value="PyrdxlP-dep_Trfase"/>
</dbReference>
<keyword evidence="4 6" id="KW-0808">Transferase</keyword>
<accession>A0ABS4J6Z6</accession>
<dbReference type="RefSeq" id="WP_209977418.1">
    <property type="nucleotide sequence ID" value="NZ_JAGGLB010000036.1"/>
</dbReference>
<dbReference type="InterPro" id="IPR015422">
    <property type="entry name" value="PyrdxlP-dep_Trfase_small"/>
</dbReference>
<comment type="similarity">
    <text evidence="2 6">Belongs to the class-I pyridoxal-phosphate-dependent aminotransferase family.</text>
</comment>
<sequence>MKQLSSARSLIPESGIRKLAELSALIPDAIHLEVGEPNVNTPEHIMEAAAVAAREGFTKYTPVPGYPTLRKAIKEDLHARYNLNVSMDEIVVTSGSVMALSASLLAIADVGDEILVPDPAWPVYEMILRVQQCVPVPYVLKAEEGFIPDFEELEAKVTGRTKAIMINTPGNPTGGVFDEETIKRLMEFAVKHDLYVISDEVYDSIIYEGTHITPKAYDTDGRVISIFGVSKKYAMTGWRLGYSIANKEISALMIKIMITLVGNAPSTSQKAAEAALTGPQEFVEEMRLSYQSRRDRAYAMLVQEKIKCYPNKGAFYMLIDISETGMTSDDFALTLLSEEKVAVAPGSTFGVSSQNMVRISLATEETALLEGVRRICAFIAKNRKSSL</sequence>
<evidence type="ECO:0000256" key="3">
    <source>
        <dbReference type="ARBA" id="ARBA00022576"/>
    </source>
</evidence>
<organism evidence="8 9">
    <name type="scientific">Paenibacillus eucommiae</name>
    <dbReference type="NCBI Taxonomy" id="1355755"/>
    <lineage>
        <taxon>Bacteria</taxon>
        <taxon>Bacillati</taxon>
        <taxon>Bacillota</taxon>
        <taxon>Bacilli</taxon>
        <taxon>Bacillales</taxon>
        <taxon>Paenibacillaceae</taxon>
        <taxon>Paenibacillus</taxon>
    </lineage>
</organism>
<dbReference type="InterPro" id="IPR004838">
    <property type="entry name" value="NHTrfase_class1_PyrdxlP-BS"/>
</dbReference>
<evidence type="ECO:0000256" key="5">
    <source>
        <dbReference type="ARBA" id="ARBA00022898"/>
    </source>
</evidence>